<reference evidence="2" key="1">
    <citation type="submission" date="2022-11" db="EMBL/GenBank/DDBJ databases">
        <title>Minimal conservation of predation-associated metabolite biosynthetic gene clusters underscores biosynthetic potential of Myxococcota including descriptions for ten novel species: Archangium lansinium sp. nov., Myxococcus landrumus sp. nov., Nannocystis bai.</title>
        <authorList>
            <person name="Ahearne A."/>
            <person name="Stevens C."/>
            <person name="Phillips K."/>
        </authorList>
    </citation>
    <scope>NUCLEOTIDE SEQUENCE</scope>
    <source>
        <strain evidence="2">Na p29</strain>
    </source>
</reference>
<evidence type="ECO:0000313" key="3">
    <source>
        <dbReference type="Proteomes" id="UP001150924"/>
    </source>
</evidence>
<protein>
    <submittedName>
        <fullName evidence="2">Uncharacterized protein</fullName>
    </submittedName>
</protein>
<keyword evidence="3" id="KW-1185">Reference proteome</keyword>
<accession>A0A9X3F040</accession>
<evidence type="ECO:0000256" key="1">
    <source>
        <dbReference type="SAM" id="MobiDB-lite"/>
    </source>
</evidence>
<organism evidence="2 3">
    <name type="scientific">Nannocystis pusilla</name>
    <dbReference type="NCBI Taxonomy" id="889268"/>
    <lineage>
        <taxon>Bacteria</taxon>
        <taxon>Pseudomonadati</taxon>
        <taxon>Myxococcota</taxon>
        <taxon>Polyangia</taxon>
        <taxon>Nannocystales</taxon>
        <taxon>Nannocystaceae</taxon>
        <taxon>Nannocystis</taxon>
    </lineage>
</organism>
<dbReference type="RefSeq" id="WP_267776268.1">
    <property type="nucleotide sequence ID" value="NZ_JAPNKE010000002.1"/>
</dbReference>
<dbReference type="PROSITE" id="PS51257">
    <property type="entry name" value="PROKAR_LIPOPROTEIN"/>
    <property type="match status" value="1"/>
</dbReference>
<feature type="region of interest" description="Disordered" evidence="1">
    <location>
        <begin position="27"/>
        <end position="83"/>
    </location>
</feature>
<dbReference type="AlphaFoldDB" id="A0A9X3F040"/>
<comment type="caution">
    <text evidence="2">The sequence shown here is derived from an EMBL/GenBank/DDBJ whole genome shotgun (WGS) entry which is preliminary data.</text>
</comment>
<proteinExistence type="predicted"/>
<gene>
    <name evidence="2" type="ORF">OV079_45895</name>
</gene>
<dbReference type="SUPFAM" id="SSF101898">
    <property type="entry name" value="NHL repeat"/>
    <property type="match status" value="1"/>
</dbReference>
<dbReference type="Proteomes" id="UP001150924">
    <property type="component" value="Unassembled WGS sequence"/>
</dbReference>
<evidence type="ECO:0000313" key="2">
    <source>
        <dbReference type="EMBL" id="MCY1012750.1"/>
    </source>
</evidence>
<name>A0A9X3F040_9BACT</name>
<feature type="compositionally biased region" description="Polar residues" evidence="1">
    <location>
        <begin position="48"/>
        <end position="59"/>
    </location>
</feature>
<sequence length="511" mass="54825">MSRSTLLLSLVTVGCYTEVANHATALFPKDSDSSGASSSVTSTGIDASATSGMPATTQEPLPATPGSGDPWSMTTGEPENQPPKILEFEIKPDMLNEAGTAHAIASFSESVTMLTLKVNDEDILAGTPANFEWSFTATSKVESDGVYQLELTAEDDKGQMDVATATLKVELPKTGDPRCEFEEGSDNGWFAGVVYGDPLVLAGTLGWPTEAAVWRLDPDSCKPQFGSPWKISQWTDKALPGPSQAVGLAVDGEGRTAIVANVGDFPDYLPYIAVLSPEGPLDWERLGEPGHVYNGVTASPAGFFVVGEEQWIDQNVLRADGFIEGFDDNGTELWHEKIAAPLPGDDWSDDLNIFDEHPRALVWSDALQVLVVVGERYILEDKDTRLRSFSLQYALDGELDATWTSSGLDALDDGLATATICADELVAGGWIEESGSPPSPVTRWLDPSGNGGAKRRIEQLDDAKFYGIACDSEAESRQQRPSTATRSLREWSCFSSATPPSSMTNLFPAPV</sequence>
<feature type="compositionally biased region" description="Low complexity" evidence="1">
    <location>
        <begin position="33"/>
        <end position="44"/>
    </location>
</feature>
<dbReference type="EMBL" id="JAPNKE010000002">
    <property type="protein sequence ID" value="MCY1012750.1"/>
    <property type="molecule type" value="Genomic_DNA"/>
</dbReference>